<dbReference type="PANTHER" id="PTHR43479">
    <property type="entry name" value="ACREF/ENVCD OPERON REPRESSOR-RELATED"/>
    <property type="match status" value="1"/>
</dbReference>
<keyword evidence="3" id="KW-1185">Reference proteome</keyword>
<dbReference type="InterPro" id="IPR009057">
    <property type="entry name" value="Homeodomain-like_sf"/>
</dbReference>
<dbReference type="Pfam" id="PF14278">
    <property type="entry name" value="TetR_C_8"/>
    <property type="match status" value="1"/>
</dbReference>
<dbReference type="SUPFAM" id="SSF46689">
    <property type="entry name" value="Homeodomain-like"/>
    <property type="match status" value="1"/>
</dbReference>
<dbReference type="Proteomes" id="UP000199263">
    <property type="component" value="Unassembled WGS sequence"/>
</dbReference>
<name>A0A1I1PPC0_9CLOT</name>
<dbReference type="PANTHER" id="PTHR43479:SF7">
    <property type="entry name" value="TETR-FAMILY TRANSCRIPTIONAL REGULATOR"/>
    <property type="match status" value="1"/>
</dbReference>
<dbReference type="InterPro" id="IPR012738">
    <property type="entry name" value="Tscrpt_reg_DhaS"/>
</dbReference>
<dbReference type="EMBL" id="FOMG01000020">
    <property type="protein sequence ID" value="SFD11616.1"/>
    <property type="molecule type" value="Genomic_DNA"/>
</dbReference>
<dbReference type="NCBIfam" id="TIGR02366">
    <property type="entry name" value="DHAK_reg"/>
    <property type="match status" value="1"/>
</dbReference>
<evidence type="ECO:0000313" key="3">
    <source>
        <dbReference type="Proteomes" id="UP000199263"/>
    </source>
</evidence>
<feature type="domain" description="Transcriptional regulator TetR C-terminal Firmicutes type" evidence="1">
    <location>
        <begin position="73"/>
        <end position="175"/>
    </location>
</feature>
<protein>
    <submittedName>
        <fullName evidence="2">Probable dihydroxyacetone kinase regulator</fullName>
    </submittedName>
</protein>
<dbReference type="GO" id="GO:0016301">
    <property type="term" value="F:kinase activity"/>
    <property type="evidence" value="ECO:0007669"/>
    <property type="project" value="UniProtKB-KW"/>
</dbReference>
<dbReference type="RefSeq" id="WP_090092394.1">
    <property type="nucleotide sequence ID" value="NZ_FOMG01000020.1"/>
</dbReference>
<reference evidence="2 3" key="1">
    <citation type="submission" date="2016-10" db="EMBL/GenBank/DDBJ databases">
        <authorList>
            <person name="de Groot N.N."/>
        </authorList>
    </citation>
    <scope>NUCLEOTIDE SEQUENCE [LARGE SCALE GENOMIC DNA]</scope>
    <source>
        <strain evidence="2 3">DSM 12992</strain>
    </source>
</reference>
<dbReference type="InterPro" id="IPR050624">
    <property type="entry name" value="HTH-type_Tx_Regulator"/>
</dbReference>
<dbReference type="Gene3D" id="1.10.357.10">
    <property type="entry name" value="Tetracycline Repressor, domain 2"/>
    <property type="match status" value="1"/>
</dbReference>
<dbReference type="STRING" id="119641.SAMN05421842_12044"/>
<proteinExistence type="predicted"/>
<accession>A0A1I1PPC0</accession>
<keyword evidence="2" id="KW-0808">Transferase</keyword>
<organism evidence="2 3">
    <name type="scientific">Clostridium uliginosum</name>
    <dbReference type="NCBI Taxonomy" id="119641"/>
    <lineage>
        <taxon>Bacteria</taxon>
        <taxon>Bacillati</taxon>
        <taxon>Bacillota</taxon>
        <taxon>Clostridia</taxon>
        <taxon>Eubacteriales</taxon>
        <taxon>Clostridiaceae</taxon>
        <taxon>Clostridium</taxon>
    </lineage>
</organism>
<dbReference type="OrthoDB" id="9810250at2"/>
<keyword evidence="2" id="KW-0418">Kinase</keyword>
<gene>
    <name evidence="2" type="ORF">SAMN05421842_12044</name>
</gene>
<evidence type="ECO:0000313" key="2">
    <source>
        <dbReference type="EMBL" id="SFD11616.1"/>
    </source>
</evidence>
<sequence>MSNSLITKKALANSLKELTKRLPLNKISVKSIVNDCGLNRQTFYYHFEDIYDLVEWIYKTEGLESIEESRSYDTWIDGVKKVFLYIENNKEFCCNTLNSLGRNHLDNYLYSVTNDLVMGVVDEVSIGMNVKENDKEFIANFYSLAFTGLVTKWMKEGMREESNIIIKRLSDLVEGNFLKALQRYESKSC</sequence>
<dbReference type="AlphaFoldDB" id="A0A1I1PPC0"/>
<evidence type="ECO:0000259" key="1">
    <source>
        <dbReference type="Pfam" id="PF14278"/>
    </source>
</evidence>
<dbReference type="InterPro" id="IPR039532">
    <property type="entry name" value="TetR_C_Firmicutes"/>
</dbReference>